<evidence type="ECO:0000313" key="2">
    <source>
        <dbReference type="EMBL" id="EOH73403.1"/>
    </source>
</evidence>
<dbReference type="STRING" id="71451.RV07_GL003400"/>
<evidence type="ECO:0000313" key="4">
    <source>
        <dbReference type="Proteomes" id="UP000013783"/>
    </source>
</evidence>
<dbReference type="eggNOG" id="COG2336">
    <property type="taxonomic scope" value="Bacteria"/>
</dbReference>
<feature type="domain" description="SpoVT-AbrB" evidence="1">
    <location>
        <begin position="7"/>
        <end position="56"/>
    </location>
</feature>
<dbReference type="AlphaFoldDB" id="R2NQZ8"/>
<dbReference type="SUPFAM" id="SSF89447">
    <property type="entry name" value="AbrB/MazE/MraZ-like"/>
    <property type="match status" value="1"/>
</dbReference>
<dbReference type="SMART" id="SM00966">
    <property type="entry name" value="SpoVT_AbrB"/>
    <property type="match status" value="1"/>
</dbReference>
<dbReference type="EMBL" id="AJAK01000026">
    <property type="protein sequence ID" value="EOH73403.1"/>
    <property type="molecule type" value="Genomic_DNA"/>
</dbReference>
<proteinExistence type="predicted"/>
<dbReference type="Gene3D" id="2.10.260.10">
    <property type="match status" value="1"/>
</dbReference>
<keyword evidence="5" id="KW-1185">Reference proteome</keyword>
<dbReference type="GeneID" id="301216920"/>
<accession>R2NQZ8</accession>
<dbReference type="RefSeq" id="WP_010742450.1">
    <property type="nucleotide sequence ID" value="NZ_KB946251.1"/>
</dbReference>
<dbReference type="PATRIC" id="fig|1158601.3.peg.3646"/>
<dbReference type="GO" id="GO:0097351">
    <property type="term" value="F:toxin sequestering activity"/>
    <property type="evidence" value="ECO:0007669"/>
    <property type="project" value="InterPro"/>
</dbReference>
<gene>
    <name evidence="3" type="ORF">I585_02856</name>
    <name evidence="2" type="ORF">UAI_03672</name>
</gene>
<dbReference type="PANTHER" id="PTHR40516:SF1">
    <property type="entry name" value="ANTITOXIN CHPS-RELATED"/>
    <property type="match status" value="1"/>
</dbReference>
<evidence type="ECO:0000313" key="5">
    <source>
        <dbReference type="Proteomes" id="UP000014148"/>
    </source>
</evidence>
<dbReference type="InterPro" id="IPR039052">
    <property type="entry name" value="Antitox_PemI-like"/>
</dbReference>
<protein>
    <recommendedName>
        <fullName evidence="1">SpoVT-AbrB domain-containing protein</fullName>
    </recommendedName>
</protein>
<dbReference type="Proteomes" id="UP000013783">
    <property type="component" value="Unassembled WGS sequence"/>
</dbReference>
<reference evidence="3 5" key="2">
    <citation type="submission" date="2013-03" db="EMBL/GenBank/DDBJ databases">
        <title>The Genome Sequence of Enterococcus malodoratus ATCC_43197 (PacBio/Illumina hybrid assembly).</title>
        <authorList>
            <consortium name="The Broad Institute Genomics Platform"/>
            <consortium name="The Broad Institute Genome Sequencing Center for Infectious Disease"/>
            <person name="Earl A."/>
            <person name="Russ C."/>
            <person name="Gilmore M."/>
            <person name="Surin D."/>
            <person name="Walker B."/>
            <person name="Young S."/>
            <person name="Zeng Q."/>
            <person name="Gargeya S."/>
            <person name="Fitzgerald M."/>
            <person name="Haas B."/>
            <person name="Abouelleil A."/>
            <person name="Allen A.W."/>
            <person name="Alvarado L."/>
            <person name="Arachchi H.M."/>
            <person name="Berlin A.M."/>
            <person name="Chapman S.B."/>
            <person name="Gainer-Dewar J."/>
            <person name="Goldberg J."/>
            <person name="Griggs A."/>
            <person name="Gujja S."/>
            <person name="Hansen M."/>
            <person name="Howarth C."/>
            <person name="Imamovic A."/>
            <person name="Ireland A."/>
            <person name="Larimer J."/>
            <person name="McCowan C."/>
            <person name="Murphy C."/>
            <person name="Pearson M."/>
            <person name="Poon T.W."/>
            <person name="Priest M."/>
            <person name="Roberts A."/>
            <person name="Saif S."/>
            <person name="Shea T."/>
            <person name="Sisk P."/>
            <person name="Sykes S."/>
            <person name="Wortman J."/>
            <person name="Nusbaum C."/>
            <person name="Birren B."/>
        </authorList>
    </citation>
    <scope>NUCLEOTIDE SEQUENCE [LARGE SCALE GENOMIC DNA]</scope>
    <source>
        <strain evidence="3 5">ATCC 43197</strain>
    </source>
</reference>
<comment type="caution">
    <text evidence="2">The sequence shown here is derived from an EMBL/GenBank/DDBJ whole genome shotgun (WGS) entry which is preliminary data.</text>
</comment>
<name>R2NQZ8_9ENTE</name>
<organism evidence="2 4">
    <name type="scientific">Enterococcus malodoratus ATCC 43197</name>
    <dbReference type="NCBI Taxonomy" id="1158601"/>
    <lineage>
        <taxon>Bacteria</taxon>
        <taxon>Bacillati</taxon>
        <taxon>Bacillota</taxon>
        <taxon>Bacilli</taxon>
        <taxon>Lactobacillales</taxon>
        <taxon>Enterococcaceae</taxon>
        <taxon>Enterococcus</taxon>
    </lineage>
</organism>
<dbReference type="Proteomes" id="UP000014148">
    <property type="component" value="Unassembled WGS sequence"/>
</dbReference>
<dbReference type="GO" id="GO:0003677">
    <property type="term" value="F:DNA binding"/>
    <property type="evidence" value="ECO:0007669"/>
    <property type="project" value="InterPro"/>
</dbReference>
<dbReference type="InterPro" id="IPR007159">
    <property type="entry name" value="SpoVT-AbrB_dom"/>
</dbReference>
<dbReference type="PANTHER" id="PTHR40516">
    <property type="entry name" value="ANTITOXIN CHPS-RELATED"/>
    <property type="match status" value="1"/>
</dbReference>
<reference evidence="2 4" key="1">
    <citation type="submission" date="2013-02" db="EMBL/GenBank/DDBJ databases">
        <title>The Genome Sequence of Enterococcus malodoratus ATCC_43197.</title>
        <authorList>
            <consortium name="The Broad Institute Genome Sequencing Platform"/>
            <consortium name="The Broad Institute Genome Sequencing Center for Infectious Disease"/>
            <person name="Earl A.M."/>
            <person name="Gilmore M.S."/>
            <person name="Lebreton F."/>
            <person name="Walker B."/>
            <person name="Young S.K."/>
            <person name="Zeng Q."/>
            <person name="Gargeya S."/>
            <person name="Fitzgerald M."/>
            <person name="Haas B."/>
            <person name="Abouelleil A."/>
            <person name="Alvarado L."/>
            <person name="Arachchi H.M."/>
            <person name="Berlin A.M."/>
            <person name="Chapman S.B."/>
            <person name="Dewar J."/>
            <person name="Goldberg J."/>
            <person name="Griggs A."/>
            <person name="Gujja S."/>
            <person name="Hansen M."/>
            <person name="Howarth C."/>
            <person name="Imamovic A."/>
            <person name="Larimer J."/>
            <person name="McCowan C."/>
            <person name="Murphy C."/>
            <person name="Neiman D."/>
            <person name="Pearson M."/>
            <person name="Priest M."/>
            <person name="Roberts A."/>
            <person name="Saif S."/>
            <person name="Shea T."/>
            <person name="Sisk P."/>
            <person name="Sykes S."/>
            <person name="Wortman J."/>
            <person name="Nusbaum C."/>
            <person name="Birren B."/>
        </authorList>
    </citation>
    <scope>NUCLEOTIDE SEQUENCE [LARGE SCALE GENOMIC DNA]</scope>
    <source>
        <strain evidence="2 4">ATCC 43197</strain>
    </source>
</reference>
<dbReference type="InterPro" id="IPR037914">
    <property type="entry name" value="SpoVT-AbrB_sf"/>
</dbReference>
<dbReference type="OrthoDB" id="9795766at2"/>
<evidence type="ECO:0000313" key="3">
    <source>
        <dbReference type="EMBL" id="EOT67335.1"/>
    </source>
</evidence>
<sequence>MEVLKILKWGNSSGMRIPKSIMKTMNLHENDQVQMEIEVVDGRRRLVIQSENEAKDPTIEELFENYHGGRQKVDLQDLGEAVGNEKW</sequence>
<evidence type="ECO:0000259" key="1">
    <source>
        <dbReference type="SMART" id="SM00966"/>
    </source>
</evidence>
<dbReference type="EMBL" id="ASWA01000003">
    <property type="protein sequence ID" value="EOT67335.1"/>
    <property type="molecule type" value="Genomic_DNA"/>
</dbReference>
<dbReference type="Pfam" id="PF04014">
    <property type="entry name" value="MazE_antitoxin"/>
    <property type="match status" value="1"/>
</dbReference>